<protein>
    <submittedName>
        <fullName evidence="1">Uncharacterized protein</fullName>
    </submittedName>
</protein>
<keyword evidence="2" id="KW-1185">Reference proteome</keyword>
<sequence length="92" mass="10582">MCILVPQLYDILVVERRSIHRPAIMSVLTFSANDVFLDKICLIISSRDPTFSSLRILSALSRIKLLDFHRIQIHRLYGGLRSLKININCLTD</sequence>
<dbReference type="RefSeq" id="XP_024577526.1">
    <property type="nucleotide sequence ID" value="XM_024726895.1"/>
</dbReference>
<dbReference type="Proteomes" id="UP000054928">
    <property type="component" value="Unassembled WGS sequence"/>
</dbReference>
<reference evidence="2" key="1">
    <citation type="submission" date="2014-09" db="EMBL/GenBank/DDBJ databases">
        <authorList>
            <person name="Sharma Rahul"/>
            <person name="Thines Marco"/>
        </authorList>
    </citation>
    <scope>NUCLEOTIDE SEQUENCE [LARGE SCALE GENOMIC DNA]</scope>
</reference>
<organism evidence="1 2">
    <name type="scientific">Plasmopara halstedii</name>
    <name type="common">Downy mildew of sunflower</name>
    <dbReference type="NCBI Taxonomy" id="4781"/>
    <lineage>
        <taxon>Eukaryota</taxon>
        <taxon>Sar</taxon>
        <taxon>Stramenopiles</taxon>
        <taxon>Oomycota</taxon>
        <taxon>Peronosporomycetes</taxon>
        <taxon>Peronosporales</taxon>
        <taxon>Peronosporaceae</taxon>
        <taxon>Plasmopara</taxon>
    </lineage>
</organism>
<dbReference type="GeneID" id="36406375"/>
<evidence type="ECO:0000313" key="1">
    <source>
        <dbReference type="EMBL" id="CEG41157.1"/>
    </source>
</evidence>
<dbReference type="AlphaFoldDB" id="A0A0P1AJB1"/>
<name>A0A0P1AJB1_PLAHL</name>
<proteinExistence type="predicted"/>
<accession>A0A0P1AJB1</accession>
<dbReference type="EMBL" id="CCYD01000524">
    <property type="protein sequence ID" value="CEG41157.1"/>
    <property type="molecule type" value="Genomic_DNA"/>
</dbReference>
<evidence type="ECO:0000313" key="2">
    <source>
        <dbReference type="Proteomes" id="UP000054928"/>
    </source>
</evidence>